<protein>
    <recommendedName>
        <fullName evidence="1">Nucleoplasmin-like domain-containing protein</fullName>
    </recommendedName>
</protein>
<name>A0A834S6C0_9PLEO</name>
<evidence type="ECO:0000313" key="3">
    <source>
        <dbReference type="Proteomes" id="UP000245464"/>
    </source>
</evidence>
<evidence type="ECO:0000259" key="1">
    <source>
        <dbReference type="Pfam" id="PF17800"/>
    </source>
</evidence>
<reference evidence="2" key="1">
    <citation type="journal article" date="2018" name="BMC Genomics">
        <title>Comparative genomics of the wheat fungal pathogen Pyrenophora tritici-repentis reveals chromosomal variations and genome plasticity.</title>
        <authorList>
            <person name="Moolhuijzen P."/>
            <person name="See P.T."/>
            <person name="Hane J.K."/>
            <person name="Shi G."/>
            <person name="Liu Z."/>
            <person name="Oliver R.P."/>
            <person name="Moffat C.S."/>
        </authorList>
    </citation>
    <scope>NUCLEOTIDE SEQUENCE [LARGE SCALE GENOMIC DNA]</scope>
    <source>
        <strain evidence="2">M4</strain>
    </source>
</reference>
<dbReference type="InterPro" id="IPR041232">
    <property type="entry name" value="NPL"/>
</dbReference>
<evidence type="ECO:0000313" key="2">
    <source>
        <dbReference type="EMBL" id="KAF7576402.1"/>
    </source>
</evidence>
<accession>A0A834S6C0</accession>
<feature type="domain" description="Nucleoplasmin-like" evidence="1">
    <location>
        <begin position="9"/>
        <end position="72"/>
    </location>
</feature>
<dbReference type="AlphaFoldDB" id="A0A834S6C0"/>
<dbReference type="GeneID" id="6338932"/>
<gene>
    <name evidence="2" type="ORF">PtrM4_006420</name>
</gene>
<dbReference type="Proteomes" id="UP000245464">
    <property type="component" value="Chromosome 1"/>
</dbReference>
<comment type="caution">
    <text evidence="2">The sequence shown here is derived from an EMBL/GenBank/DDBJ whole genome shotgun (WGS) entry which is preliminary data.</text>
</comment>
<feature type="non-terminal residue" evidence="2">
    <location>
        <position position="72"/>
    </location>
</feature>
<dbReference type="RefSeq" id="XP_065965000.1">
    <property type="nucleotide sequence ID" value="XM_066102798.1"/>
</dbReference>
<organism evidence="2 3">
    <name type="scientific">Pyrenophora tritici-repentis</name>
    <dbReference type="NCBI Taxonomy" id="45151"/>
    <lineage>
        <taxon>Eukaryota</taxon>
        <taxon>Fungi</taxon>
        <taxon>Dikarya</taxon>
        <taxon>Ascomycota</taxon>
        <taxon>Pezizomycotina</taxon>
        <taxon>Dothideomycetes</taxon>
        <taxon>Pleosporomycetidae</taxon>
        <taxon>Pleosporales</taxon>
        <taxon>Pleosporineae</taxon>
        <taxon>Pleosporaceae</taxon>
        <taxon>Pyrenophora</taxon>
    </lineage>
</organism>
<sequence length="72" mass="7743">MSSAIPVGVYGRRIPAGGIPISASDDQSATFRITMAAIDPDAEPQIDEDHKHARATLKLIQELVLCTLDPEK</sequence>
<dbReference type="KEGG" id="ptrr:6338932"/>
<dbReference type="EMBL" id="NQIK02000001">
    <property type="protein sequence ID" value="KAF7576402.1"/>
    <property type="molecule type" value="Genomic_DNA"/>
</dbReference>
<proteinExistence type="predicted"/>
<dbReference type="Pfam" id="PF17800">
    <property type="entry name" value="NPL"/>
    <property type="match status" value="1"/>
</dbReference>